<keyword evidence="2" id="KW-1185">Reference proteome</keyword>
<dbReference type="InterPro" id="IPR016181">
    <property type="entry name" value="Acyl_CoA_acyltransferase"/>
</dbReference>
<dbReference type="CDD" id="cd04301">
    <property type="entry name" value="NAT_SF"/>
    <property type="match status" value="1"/>
</dbReference>
<dbReference type="EMBL" id="BJZT01000032">
    <property type="protein sequence ID" value="GEP00519.1"/>
    <property type="molecule type" value="Genomic_DNA"/>
</dbReference>
<dbReference type="InterPro" id="IPR027417">
    <property type="entry name" value="P-loop_NTPase"/>
</dbReference>
<reference evidence="1 2" key="1">
    <citation type="submission" date="2019-07" db="EMBL/GenBank/DDBJ databases">
        <title>Whole genome shotgun sequence of Methylobacterium haplocladii NBRC 107714.</title>
        <authorList>
            <person name="Hosoyama A."/>
            <person name="Uohara A."/>
            <person name="Ohji S."/>
            <person name="Ichikawa N."/>
        </authorList>
    </citation>
    <scope>NUCLEOTIDE SEQUENCE [LARGE SCALE GENOMIC DNA]</scope>
    <source>
        <strain evidence="1 2">NBRC 107714</strain>
    </source>
</reference>
<proteinExistence type="predicted"/>
<dbReference type="OrthoDB" id="256817at2"/>
<protein>
    <recommendedName>
        <fullName evidence="3">ABC transporter ATP-binding protein</fullName>
    </recommendedName>
</protein>
<comment type="caution">
    <text evidence="1">The sequence shown here is derived from an EMBL/GenBank/DDBJ whole genome shotgun (WGS) entry which is preliminary data.</text>
</comment>
<sequence>MKIQVRNRCSDFQSYRAARVRSLFNAEKGCDFDLDADLDIDDGKWQIGVVVGPSGSGKTSIGCKVFGGPEALWQPEWPNDRPIVDALAPGGDFNDVTAALGSVGLGSVPTWLRPYQVLSNGEKFRADLARLICEAPATAVVDEFTSVVDRQIAKFGALAFSKSWRRLLDRKVVLLTPHYDVIEWLEPDWVFDTAKKTFARGRLRRPQFNLQIWKVDGRYWPLFEPHHYLKLPRMVGASYYVGTVDGELVCHLGVASNVKGKSVEARACRLVVMPEWQGAGVGFRFLNEICAMQERGDEFARLPGRKTTTIFHTSHPQLCAVFRRDRRWRQLSAVLHGVHKGKSKASINASSRCQPQTGAAISAVGYGGHMRAVQGFRFYGQKGLDAVPTIKLPKSKRSAPR</sequence>
<dbReference type="RefSeq" id="WP_147079878.1">
    <property type="nucleotide sequence ID" value="NZ_BJZT01000032.1"/>
</dbReference>
<dbReference type="SUPFAM" id="SSF55729">
    <property type="entry name" value="Acyl-CoA N-acyltransferases (Nat)"/>
    <property type="match status" value="1"/>
</dbReference>
<evidence type="ECO:0008006" key="3">
    <source>
        <dbReference type="Google" id="ProtNLM"/>
    </source>
</evidence>
<evidence type="ECO:0000313" key="1">
    <source>
        <dbReference type="EMBL" id="GEP00519.1"/>
    </source>
</evidence>
<name>A0A512ISA1_9HYPH</name>
<organism evidence="1 2">
    <name type="scientific">Methylobacterium haplocladii</name>
    <dbReference type="NCBI Taxonomy" id="1176176"/>
    <lineage>
        <taxon>Bacteria</taxon>
        <taxon>Pseudomonadati</taxon>
        <taxon>Pseudomonadota</taxon>
        <taxon>Alphaproteobacteria</taxon>
        <taxon>Hyphomicrobiales</taxon>
        <taxon>Methylobacteriaceae</taxon>
        <taxon>Methylobacterium</taxon>
    </lineage>
</organism>
<evidence type="ECO:0000313" key="2">
    <source>
        <dbReference type="Proteomes" id="UP000321258"/>
    </source>
</evidence>
<dbReference type="AlphaFoldDB" id="A0A512ISA1"/>
<accession>A0A512ISA1</accession>
<gene>
    <name evidence="1" type="ORF">MHA02_29060</name>
</gene>
<dbReference type="SUPFAM" id="SSF52540">
    <property type="entry name" value="P-loop containing nucleoside triphosphate hydrolases"/>
    <property type="match status" value="1"/>
</dbReference>
<dbReference type="Gene3D" id="3.40.50.300">
    <property type="entry name" value="P-loop containing nucleotide triphosphate hydrolases"/>
    <property type="match status" value="1"/>
</dbReference>
<dbReference type="Proteomes" id="UP000321258">
    <property type="component" value="Unassembled WGS sequence"/>
</dbReference>